<name>A0AAN8L6Q1_9TELE</name>
<dbReference type="GO" id="GO:0006313">
    <property type="term" value="P:DNA transposition"/>
    <property type="evidence" value="ECO:0007669"/>
    <property type="project" value="InterPro"/>
</dbReference>
<dbReference type="GO" id="GO:0016020">
    <property type="term" value="C:membrane"/>
    <property type="evidence" value="ECO:0007669"/>
    <property type="project" value="UniProtKB-SubCell"/>
</dbReference>
<accession>A0AAN8L6Q1</accession>
<feature type="transmembrane region" description="Helical" evidence="12">
    <location>
        <begin position="258"/>
        <end position="277"/>
    </location>
</feature>
<feature type="transmembrane region" description="Helical" evidence="12">
    <location>
        <begin position="289"/>
        <end position="308"/>
    </location>
</feature>
<feature type="domain" description="Transposase Tc1-like" evidence="13">
    <location>
        <begin position="20"/>
        <end position="90"/>
    </location>
</feature>
<evidence type="ECO:0000256" key="6">
    <source>
        <dbReference type="ARBA" id="ARBA00022989"/>
    </source>
</evidence>
<dbReference type="PANTHER" id="PTHR13531">
    <property type="entry name" value="GEO07735P1-RELATED-RELATED"/>
    <property type="match status" value="1"/>
</dbReference>
<comment type="subcellular location">
    <subcellularLocation>
        <location evidence="1">Cytoplasm</location>
        <location evidence="1">Cytoskeleton</location>
        <location evidence="1">Cilium basal body</location>
    </subcellularLocation>
    <subcellularLocation>
        <location evidence="2">Membrane</location>
        <topology evidence="2">Multi-pass membrane protein</topology>
    </subcellularLocation>
</comment>
<keyword evidence="7 12" id="KW-0472">Membrane</keyword>
<evidence type="ECO:0000256" key="2">
    <source>
        <dbReference type="ARBA" id="ARBA00004141"/>
    </source>
</evidence>
<keyword evidence="8" id="KW-0206">Cytoskeleton</keyword>
<evidence type="ECO:0000256" key="5">
    <source>
        <dbReference type="ARBA" id="ARBA00022794"/>
    </source>
</evidence>
<dbReference type="PANTHER" id="PTHR13531:SF5">
    <property type="entry name" value="TRANSMEMBRANE PROTEIN 216"/>
    <property type="match status" value="1"/>
</dbReference>
<evidence type="ECO:0000256" key="3">
    <source>
        <dbReference type="ARBA" id="ARBA00022490"/>
    </source>
</evidence>
<keyword evidence="15" id="KW-1185">Reference proteome</keyword>
<dbReference type="InterPro" id="IPR002492">
    <property type="entry name" value="Transposase_Tc1-like"/>
</dbReference>
<dbReference type="Gene3D" id="3.30.420.10">
    <property type="entry name" value="Ribonuclease H-like superfamily/Ribonuclease H"/>
    <property type="match status" value="1"/>
</dbReference>
<dbReference type="GO" id="GO:0015074">
    <property type="term" value="P:DNA integration"/>
    <property type="evidence" value="ECO:0007669"/>
    <property type="project" value="InterPro"/>
</dbReference>
<keyword evidence="5" id="KW-0970">Cilium biogenesis/degradation</keyword>
<dbReference type="Pfam" id="PF09799">
    <property type="entry name" value="Transmemb_17"/>
    <property type="match status" value="1"/>
</dbReference>
<keyword evidence="9" id="KW-0966">Cell projection</keyword>
<evidence type="ECO:0000259" key="13">
    <source>
        <dbReference type="Pfam" id="PF01498"/>
    </source>
</evidence>
<evidence type="ECO:0000256" key="7">
    <source>
        <dbReference type="ARBA" id="ARBA00023136"/>
    </source>
</evidence>
<dbReference type="GO" id="GO:0035869">
    <property type="term" value="C:ciliary transition zone"/>
    <property type="evidence" value="ECO:0007669"/>
    <property type="project" value="TreeGrafter"/>
</dbReference>
<evidence type="ECO:0000256" key="1">
    <source>
        <dbReference type="ARBA" id="ARBA00004120"/>
    </source>
</evidence>
<sequence length="350" mass="40221">MTVNHPRSGAPCKISPRGASMIMRKVRDQPRTKRQDLVKDLKRAGTTVSKKTISNTLRRHGLKSCSVRKVPLLKPAHVQARLKFANDHLDDPEEEWEKVMWSDETKIELFGLNSTRRVWRKKNDEYNPKNTIPTVKHGGGNIIIWGCFSAKGTGRLHRIEGRMDGAMYREILANNLLPSVRALKMGRGWVFQHDNDPKHTARATKEWLRKKHLKPRNLKDLEKVLFYLNCWYFAAYFLAEGLMFVYKGLLLPYPPASLTLDVGLLLVFLGLESLRIFYGWKGNLTERSLAMSVSVLVLVPCTVMSVYYLMLQTFVLRLEFILNAVLLCFYSLEMLLGIMSISAFSRSKVY</sequence>
<evidence type="ECO:0000256" key="10">
    <source>
        <dbReference type="ARBA" id="ARBA00037712"/>
    </source>
</evidence>
<dbReference type="InterPro" id="IPR036397">
    <property type="entry name" value="RNaseH_sf"/>
</dbReference>
<proteinExistence type="predicted"/>
<organism evidence="14 15">
    <name type="scientific">Coregonus suidteri</name>
    <dbReference type="NCBI Taxonomy" id="861788"/>
    <lineage>
        <taxon>Eukaryota</taxon>
        <taxon>Metazoa</taxon>
        <taxon>Chordata</taxon>
        <taxon>Craniata</taxon>
        <taxon>Vertebrata</taxon>
        <taxon>Euteleostomi</taxon>
        <taxon>Actinopterygii</taxon>
        <taxon>Neopterygii</taxon>
        <taxon>Teleostei</taxon>
        <taxon>Protacanthopterygii</taxon>
        <taxon>Salmoniformes</taxon>
        <taxon>Salmonidae</taxon>
        <taxon>Coregoninae</taxon>
        <taxon>Coregonus</taxon>
    </lineage>
</organism>
<evidence type="ECO:0000256" key="12">
    <source>
        <dbReference type="SAM" id="Phobius"/>
    </source>
</evidence>
<evidence type="ECO:0000256" key="11">
    <source>
        <dbReference type="ARBA" id="ARBA00039543"/>
    </source>
</evidence>
<comment type="function">
    <text evidence="10">Part of the tectonic-like complex which is required for tissue-specific ciliogenesis and may regulate ciliary membrane composition.</text>
</comment>
<evidence type="ECO:0000313" key="14">
    <source>
        <dbReference type="EMBL" id="KAK6299335.1"/>
    </source>
</evidence>
<keyword evidence="6 12" id="KW-1133">Transmembrane helix</keyword>
<feature type="transmembrane region" description="Helical" evidence="12">
    <location>
        <begin position="224"/>
        <end position="246"/>
    </location>
</feature>
<keyword evidence="3" id="KW-0963">Cytoplasm</keyword>
<dbReference type="EMBL" id="JAGTTL010000029">
    <property type="protein sequence ID" value="KAK6299335.1"/>
    <property type="molecule type" value="Genomic_DNA"/>
</dbReference>
<dbReference type="InterPro" id="IPR019184">
    <property type="entry name" value="Uncharacterised_TM-17"/>
</dbReference>
<evidence type="ECO:0000256" key="9">
    <source>
        <dbReference type="ARBA" id="ARBA00023273"/>
    </source>
</evidence>
<dbReference type="Proteomes" id="UP001356427">
    <property type="component" value="Unassembled WGS sequence"/>
</dbReference>
<evidence type="ECO:0000256" key="4">
    <source>
        <dbReference type="ARBA" id="ARBA00022692"/>
    </source>
</evidence>
<evidence type="ECO:0000256" key="8">
    <source>
        <dbReference type="ARBA" id="ARBA00023212"/>
    </source>
</evidence>
<evidence type="ECO:0000313" key="15">
    <source>
        <dbReference type="Proteomes" id="UP001356427"/>
    </source>
</evidence>
<keyword evidence="4 12" id="KW-0812">Transmembrane</keyword>
<comment type="caution">
    <text evidence="14">The sequence shown here is derived from an EMBL/GenBank/DDBJ whole genome shotgun (WGS) entry which is preliminary data.</text>
</comment>
<gene>
    <name evidence="14" type="ORF">J4Q44_G00308450</name>
</gene>
<dbReference type="Pfam" id="PF01498">
    <property type="entry name" value="HTH_Tnp_Tc3_2"/>
    <property type="match status" value="1"/>
</dbReference>
<protein>
    <recommendedName>
        <fullName evidence="11">Transmembrane protein 216</fullName>
    </recommendedName>
</protein>
<dbReference type="AlphaFoldDB" id="A0AAN8L6Q1"/>
<dbReference type="GO" id="GO:1905515">
    <property type="term" value="P:non-motile cilium assembly"/>
    <property type="evidence" value="ECO:0007669"/>
    <property type="project" value="TreeGrafter"/>
</dbReference>
<reference evidence="14 15" key="1">
    <citation type="submission" date="2021-04" db="EMBL/GenBank/DDBJ databases">
        <authorList>
            <person name="De Guttry C."/>
            <person name="Zahm M."/>
            <person name="Klopp C."/>
            <person name="Cabau C."/>
            <person name="Louis A."/>
            <person name="Berthelot C."/>
            <person name="Parey E."/>
            <person name="Roest Crollius H."/>
            <person name="Montfort J."/>
            <person name="Robinson-Rechavi M."/>
            <person name="Bucao C."/>
            <person name="Bouchez O."/>
            <person name="Gislard M."/>
            <person name="Lluch J."/>
            <person name="Milhes M."/>
            <person name="Lampietro C."/>
            <person name="Lopez Roques C."/>
            <person name="Donnadieu C."/>
            <person name="Braasch I."/>
            <person name="Desvignes T."/>
            <person name="Postlethwait J."/>
            <person name="Bobe J."/>
            <person name="Wedekind C."/>
            <person name="Guiguen Y."/>
        </authorList>
    </citation>
    <scope>NUCLEOTIDE SEQUENCE [LARGE SCALE GENOMIC DNA]</scope>
    <source>
        <strain evidence="14">Cs_M1</strain>
        <tissue evidence="14">Blood</tissue>
    </source>
</reference>
<dbReference type="GO" id="GO:0003677">
    <property type="term" value="F:DNA binding"/>
    <property type="evidence" value="ECO:0007669"/>
    <property type="project" value="InterPro"/>
</dbReference>
<feature type="transmembrane region" description="Helical" evidence="12">
    <location>
        <begin position="320"/>
        <end position="344"/>
    </location>
</feature>